<accession>A0A254Q154</accession>
<feature type="short sequence motif" description="'HIGH' region" evidence="7">
    <location>
        <begin position="20"/>
        <end position="30"/>
    </location>
</feature>
<dbReference type="EC" id="6.1.1.-" evidence="7"/>
<dbReference type="Gene3D" id="3.40.50.620">
    <property type="entry name" value="HUPs"/>
    <property type="match status" value="1"/>
</dbReference>
<dbReference type="Pfam" id="PF00749">
    <property type="entry name" value="tRNA-synt_1c"/>
    <property type="match status" value="1"/>
</dbReference>
<evidence type="ECO:0000256" key="1">
    <source>
        <dbReference type="ARBA" id="ARBA00022598"/>
    </source>
</evidence>
<keyword evidence="8" id="KW-0648">Protein biosynthesis</keyword>
<dbReference type="GO" id="GO:0008270">
    <property type="term" value="F:zinc ion binding"/>
    <property type="evidence" value="ECO:0007669"/>
    <property type="project" value="UniProtKB-UniRule"/>
</dbReference>
<dbReference type="OrthoDB" id="9807503at2"/>
<evidence type="ECO:0000256" key="7">
    <source>
        <dbReference type="HAMAP-Rule" id="MF_01428"/>
    </source>
</evidence>
<dbReference type="NCBIfam" id="NF004315">
    <property type="entry name" value="PRK05710.1-4"/>
    <property type="match status" value="1"/>
</dbReference>
<dbReference type="PANTHER" id="PTHR43311">
    <property type="entry name" value="GLUTAMATE--TRNA LIGASE"/>
    <property type="match status" value="1"/>
</dbReference>
<feature type="binding site" evidence="7">
    <location>
        <position position="53"/>
    </location>
    <ligand>
        <name>L-glutamate</name>
        <dbReference type="ChEBI" id="CHEBI:29985"/>
    </ligand>
</feature>
<dbReference type="HAMAP" id="MF_01428">
    <property type="entry name" value="Glu_Q_tRNA_synth"/>
    <property type="match status" value="1"/>
</dbReference>
<dbReference type="NCBIfam" id="NF004313">
    <property type="entry name" value="PRK05710.1-2"/>
    <property type="match status" value="1"/>
</dbReference>
<dbReference type="InterPro" id="IPR049940">
    <property type="entry name" value="GluQ/Sye"/>
</dbReference>
<feature type="region of interest" description="Disordered" evidence="9">
    <location>
        <begin position="1"/>
        <end position="20"/>
    </location>
</feature>
<name>A0A254Q154_9BURK</name>
<evidence type="ECO:0000313" key="12">
    <source>
        <dbReference type="Proteomes" id="UP000198104"/>
    </source>
</evidence>
<keyword evidence="6 7" id="KW-0030">Aminoacyl-tRNA synthetase</keyword>
<dbReference type="Proteomes" id="UP000198104">
    <property type="component" value="Unassembled WGS sequence"/>
</dbReference>
<dbReference type="GO" id="GO:0004818">
    <property type="term" value="F:glutamate-tRNA ligase activity"/>
    <property type="evidence" value="ECO:0007669"/>
    <property type="project" value="TreeGrafter"/>
</dbReference>
<feature type="binding site" evidence="7">
    <location>
        <position position="135"/>
    </location>
    <ligand>
        <name>Zn(2+)</name>
        <dbReference type="ChEBI" id="CHEBI:29105"/>
    </ligand>
</feature>
<dbReference type="GO" id="GO:0006424">
    <property type="term" value="P:glutamyl-tRNA aminoacylation"/>
    <property type="evidence" value="ECO:0007669"/>
    <property type="project" value="InterPro"/>
</dbReference>
<dbReference type="SUPFAM" id="SSF52374">
    <property type="entry name" value="Nucleotidylyl transferase"/>
    <property type="match status" value="1"/>
</dbReference>
<keyword evidence="3 7" id="KW-0547">Nucleotide-binding</keyword>
<proteinExistence type="inferred from homology"/>
<comment type="caution">
    <text evidence="11">The sequence shown here is derived from an EMBL/GenBank/DDBJ whole genome shotgun (WGS) entry which is preliminary data.</text>
</comment>
<dbReference type="GO" id="GO:0005829">
    <property type="term" value="C:cytosol"/>
    <property type="evidence" value="ECO:0007669"/>
    <property type="project" value="TreeGrafter"/>
</dbReference>
<evidence type="ECO:0000256" key="6">
    <source>
        <dbReference type="ARBA" id="ARBA00023146"/>
    </source>
</evidence>
<comment type="cofactor">
    <cofactor evidence="7">
        <name>Zn(2+)</name>
        <dbReference type="ChEBI" id="CHEBI:29105"/>
    </cofactor>
    <text evidence="7">Binds 1 zinc ion per subunit.</text>
</comment>
<evidence type="ECO:0000259" key="10">
    <source>
        <dbReference type="Pfam" id="PF00749"/>
    </source>
</evidence>
<dbReference type="NCBIfam" id="TIGR03838">
    <property type="entry name" value="queuosine_YadB"/>
    <property type="match status" value="1"/>
</dbReference>
<gene>
    <name evidence="7" type="primary">gluQ</name>
    <name evidence="11" type="ORF">CBI30_03235</name>
</gene>
<feature type="binding site" evidence="7">
    <location>
        <position position="139"/>
    </location>
    <ligand>
        <name>Zn(2+)</name>
        <dbReference type="ChEBI" id="CHEBI:29105"/>
    </ligand>
</feature>
<dbReference type="NCBIfam" id="NF004314">
    <property type="entry name" value="PRK05710.1-3"/>
    <property type="match status" value="1"/>
</dbReference>
<evidence type="ECO:0000256" key="4">
    <source>
        <dbReference type="ARBA" id="ARBA00022833"/>
    </source>
</evidence>
<keyword evidence="4 7" id="KW-0862">Zinc</keyword>
<evidence type="ECO:0000313" key="11">
    <source>
        <dbReference type="EMBL" id="OWS72218.1"/>
    </source>
</evidence>
<dbReference type="PRINTS" id="PR00987">
    <property type="entry name" value="TRNASYNTHGLU"/>
</dbReference>
<feature type="binding site" evidence="7">
    <location>
        <begin position="17"/>
        <end position="21"/>
    </location>
    <ligand>
        <name>L-glutamate</name>
        <dbReference type="ChEBI" id="CHEBI:29985"/>
    </ligand>
</feature>
<evidence type="ECO:0000256" key="8">
    <source>
        <dbReference type="RuleBase" id="RU363037"/>
    </source>
</evidence>
<keyword evidence="12" id="KW-1185">Reference proteome</keyword>
<feature type="binding site" evidence="7">
    <location>
        <position position="201"/>
    </location>
    <ligand>
        <name>L-glutamate</name>
        <dbReference type="ChEBI" id="CHEBI:29985"/>
    </ligand>
</feature>
<dbReference type="EMBL" id="NGUO01000004">
    <property type="protein sequence ID" value="OWS72218.1"/>
    <property type="molecule type" value="Genomic_DNA"/>
</dbReference>
<sequence>MPNLKNLSPPADGYRGRFAPSPTGPLHGGSLVAALGSWLDARKNQGKWLLRIEDLDTPRCIPGIDQEILRQLLACGLSWDEEPTWQSKHQERYQKALERLNALQTIYSCTCSRQTIANVLEAQGVITPRNQEIVYPGTCRPKEVQLNQGFSKQVSGTAWRLALPPDLTIEFEDLALGKQDQDLNREVGDFVLRRRDAVFTYQLAVVVDDADQGITHIVRGQDLLSNTARQIYLQNILGYPTPSYLHLPLVLDEHGEKLSKQTLASAIQTENEQQALHELRKAAIHLGLRNLPDGKAISIAEWLLAATQAWNRKVTFF</sequence>
<protein>
    <recommendedName>
        <fullName evidence="7">Glutamyl-Q tRNA(Asp) synthetase</fullName>
        <shortName evidence="7">Glu-Q-RSs</shortName>
        <ecNumber evidence="7">6.1.1.-</ecNumber>
    </recommendedName>
</protein>
<evidence type="ECO:0000256" key="5">
    <source>
        <dbReference type="ARBA" id="ARBA00022840"/>
    </source>
</evidence>
<keyword evidence="5 7" id="KW-0067">ATP-binding</keyword>
<keyword evidence="2 7" id="KW-0479">Metal-binding</keyword>
<dbReference type="AlphaFoldDB" id="A0A254Q154"/>
<keyword evidence="1 7" id="KW-0436">Ligase</keyword>
<feature type="binding site" evidence="7">
    <location>
        <position position="111"/>
    </location>
    <ligand>
        <name>Zn(2+)</name>
        <dbReference type="ChEBI" id="CHEBI:29105"/>
    </ligand>
</feature>
<feature type="binding site" evidence="7">
    <location>
        <position position="260"/>
    </location>
    <ligand>
        <name>ATP</name>
        <dbReference type="ChEBI" id="CHEBI:30616"/>
    </ligand>
</feature>
<feature type="binding site" evidence="7">
    <location>
        <position position="109"/>
    </location>
    <ligand>
        <name>Zn(2+)</name>
        <dbReference type="ChEBI" id="CHEBI:29105"/>
    </ligand>
</feature>
<dbReference type="InterPro" id="IPR020058">
    <property type="entry name" value="Glu/Gln-tRNA-synth_Ib_cat-dom"/>
</dbReference>
<dbReference type="PANTHER" id="PTHR43311:SF1">
    <property type="entry name" value="GLUTAMYL-Q TRNA(ASP) SYNTHETASE"/>
    <property type="match status" value="1"/>
</dbReference>
<evidence type="ECO:0000256" key="2">
    <source>
        <dbReference type="ARBA" id="ARBA00022723"/>
    </source>
</evidence>
<feature type="binding site" evidence="7">
    <location>
        <position position="219"/>
    </location>
    <ligand>
        <name>L-glutamate</name>
        <dbReference type="ChEBI" id="CHEBI:29985"/>
    </ligand>
</feature>
<dbReference type="InterPro" id="IPR022380">
    <property type="entry name" value="Glu-Q_tRNA(Asp)_Synthase"/>
</dbReference>
<comment type="similarity">
    <text evidence="7">Belongs to the class-I aminoacyl-tRNA synthetase family. GluQ subfamily.</text>
</comment>
<comment type="function">
    <text evidence="7">Catalyzes the tRNA-independent activation of glutamate in presence of ATP and the subsequent transfer of glutamate onto a tRNA(Asp). Glutamate is transferred on the 2-amino-5-(4,5-dihydroxy-2-cyclopenten-1-yl) moiety of the queuosine in the wobble position of the QUC anticodon.</text>
</comment>
<feature type="short sequence motif" description="'KMSKS' region" evidence="7">
    <location>
        <begin position="257"/>
        <end position="261"/>
    </location>
</feature>
<evidence type="ECO:0000256" key="3">
    <source>
        <dbReference type="ARBA" id="ARBA00022741"/>
    </source>
</evidence>
<feature type="domain" description="Glutamyl/glutaminyl-tRNA synthetase class Ib catalytic" evidence="10">
    <location>
        <begin position="15"/>
        <end position="284"/>
    </location>
</feature>
<organism evidence="11 12">
    <name type="scientific">Polynucleobacter aenigmaticus</name>
    <dbReference type="NCBI Taxonomy" id="1743164"/>
    <lineage>
        <taxon>Bacteria</taxon>
        <taxon>Pseudomonadati</taxon>
        <taxon>Pseudomonadota</taxon>
        <taxon>Betaproteobacteria</taxon>
        <taxon>Burkholderiales</taxon>
        <taxon>Burkholderiaceae</taxon>
        <taxon>Polynucleobacter</taxon>
    </lineage>
</organism>
<dbReference type="InterPro" id="IPR000924">
    <property type="entry name" value="Glu/Gln-tRNA-synth"/>
</dbReference>
<evidence type="ECO:0000256" key="9">
    <source>
        <dbReference type="SAM" id="MobiDB-lite"/>
    </source>
</evidence>
<dbReference type="GO" id="GO:0006400">
    <property type="term" value="P:tRNA modification"/>
    <property type="evidence" value="ECO:0007669"/>
    <property type="project" value="InterPro"/>
</dbReference>
<dbReference type="GO" id="GO:0005524">
    <property type="term" value="F:ATP binding"/>
    <property type="evidence" value="ECO:0007669"/>
    <property type="project" value="UniProtKB-KW"/>
</dbReference>
<reference evidence="11 12" key="1">
    <citation type="submission" date="2017-05" db="EMBL/GenBank/DDBJ databases">
        <title>Polynucleobacter sp. MWH-K35W1 isolated from the permanently anoxic monimolimnion of a meromictic lake.</title>
        <authorList>
            <person name="Hahn M.W."/>
        </authorList>
    </citation>
    <scope>NUCLEOTIDE SEQUENCE [LARGE SCALE GENOMIC DNA]</scope>
    <source>
        <strain evidence="11 12">MWH-K35W1</strain>
    </source>
</reference>
<dbReference type="InterPro" id="IPR014729">
    <property type="entry name" value="Rossmann-like_a/b/a_fold"/>
</dbReference>